<name>A0A934WHT0_9RHOB</name>
<dbReference type="AlphaFoldDB" id="A0A934WHT0"/>
<evidence type="ECO:0000256" key="1">
    <source>
        <dbReference type="ARBA" id="ARBA00004651"/>
    </source>
</evidence>
<evidence type="ECO:0000256" key="4">
    <source>
        <dbReference type="ARBA" id="ARBA00022989"/>
    </source>
</evidence>
<protein>
    <submittedName>
        <fullName evidence="7">LPS export ABC transporter permease LptG</fullName>
    </submittedName>
</protein>
<evidence type="ECO:0000313" key="7">
    <source>
        <dbReference type="EMBL" id="MBK5926042.1"/>
    </source>
</evidence>
<dbReference type="GO" id="GO:0015920">
    <property type="term" value="P:lipopolysaccharide transport"/>
    <property type="evidence" value="ECO:0007669"/>
    <property type="project" value="TreeGrafter"/>
</dbReference>
<sequence length="226" mass="23564">MILFRYMARRYLVSFVGVLAVMAGIMLLIDMVEQLRRFSAEGIGVGGALALAALRMPASLHAVLPLVAILATLAMFVGLARSSELVVTRAVGRSALHVVAAPALVALGLGALAVAALNPVVAATTRHYDAAIAQLGGGDTSLLSVSRDGLWLREGAGSNQRVIRAARASADGTLLHTVTILAFDATVTPVRRIEAREARLEPGAWVLSGAKRWDLTAPNPEAAAEA</sequence>
<keyword evidence="2" id="KW-1003">Cell membrane</keyword>
<evidence type="ECO:0000313" key="8">
    <source>
        <dbReference type="Proteomes" id="UP000706333"/>
    </source>
</evidence>
<feature type="transmembrane region" description="Helical" evidence="6">
    <location>
        <begin position="63"/>
        <end position="83"/>
    </location>
</feature>
<organism evidence="7 8">
    <name type="scientific">Rhodobaculum claviforme</name>
    <dbReference type="NCBI Taxonomy" id="1549854"/>
    <lineage>
        <taxon>Bacteria</taxon>
        <taxon>Pseudomonadati</taxon>
        <taxon>Pseudomonadota</taxon>
        <taxon>Alphaproteobacteria</taxon>
        <taxon>Rhodobacterales</taxon>
        <taxon>Paracoccaceae</taxon>
        <taxon>Rhodobaculum</taxon>
    </lineage>
</organism>
<dbReference type="Proteomes" id="UP000706333">
    <property type="component" value="Unassembled WGS sequence"/>
</dbReference>
<comment type="subcellular location">
    <subcellularLocation>
        <location evidence="1">Cell membrane</location>
        <topology evidence="1">Multi-pass membrane protein</topology>
    </subcellularLocation>
</comment>
<proteinExistence type="predicted"/>
<keyword evidence="3 6" id="KW-0812">Transmembrane</keyword>
<evidence type="ECO:0000256" key="3">
    <source>
        <dbReference type="ARBA" id="ARBA00022692"/>
    </source>
</evidence>
<feature type="transmembrane region" description="Helical" evidence="6">
    <location>
        <begin position="95"/>
        <end position="117"/>
    </location>
</feature>
<evidence type="ECO:0000256" key="6">
    <source>
        <dbReference type="SAM" id="Phobius"/>
    </source>
</evidence>
<feature type="transmembrane region" description="Helical" evidence="6">
    <location>
        <begin position="12"/>
        <end position="32"/>
    </location>
</feature>
<dbReference type="GO" id="GO:0043190">
    <property type="term" value="C:ATP-binding cassette (ABC) transporter complex"/>
    <property type="evidence" value="ECO:0007669"/>
    <property type="project" value="TreeGrafter"/>
</dbReference>
<reference evidence="7" key="1">
    <citation type="submission" date="2017-05" db="EMBL/GenBank/DDBJ databases">
        <authorList>
            <person name="Imhoff J.F."/>
            <person name="Rahn T."/>
            <person name="Kuenzel S."/>
            <person name="Neulinger S.C."/>
        </authorList>
    </citation>
    <scope>NUCLEOTIDE SEQUENCE</scope>
    <source>
        <strain evidence="7">LMG 28126</strain>
    </source>
</reference>
<keyword evidence="8" id="KW-1185">Reference proteome</keyword>
<evidence type="ECO:0000256" key="2">
    <source>
        <dbReference type="ARBA" id="ARBA00022475"/>
    </source>
</evidence>
<gene>
    <name evidence="7" type="ORF">CCR87_01505</name>
</gene>
<dbReference type="InterPro" id="IPR005495">
    <property type="entry name" value="LptG/LptF_permease"/>
</dbReference>
<keyword evidence="5 6" id="KW-0472">Membrane</keyword>
<dbReference type="PANTHER" id="PTHR33529">
    <property type="entry name" value="SLR0882 PROTEIN-RELATED"/>
    <property type="match status" value="1"/>
</dbReference>
<dbReference type="RefSeq" id="WP_201155566.1">
    <property type="nucleotide sequence ID" value="NZ_NHSD01000086.1"/>
</dbReference>
<evidence type="ECO:0000256" key="5">
    <source>
        <dbReference type="ARBA" id="ARBA00023136"/>
    </source>
</evidence>
<accession>A0A934WHT0</accession>
<keyword evidence="4 6" id="KW-1133">Transmembrane helix</keyword>
<dbReference type="Pfam" id="PF03739">
    <property type="entry name" value="LptF_LptG"/>
    <property type="match status" value="1"/>
</dbReference>
<reference evidence="7" key="2">
    <citation type="journal article" date="2020" name="Microorganisms">
        <title>Osmotic Adaptation and Compatible Solute Biosynthesis of Phototrophic Bacteria as Revealed from Genome Analyses.</title>
        <authorList>
            <person name="Imhoff J.F."/>
            <person name="Rahn T."/>
            <person name="Kunzel S."/>
            <person name="Keller A."/>
            <person name="Neulinger S.C."/>
        </authorList>
    </citation>
    <scope>NUCLEOTIDE SEQUENCE</scope>
    <source>
        <strain evidence="7">LMG 28126</strain>
    </source>
</reference>
<comment type="caution">
    <text evidence="7">The sequence shown here is derived from an EMBL/GenBank/DDBJ whole genome shotgun (WGS) entry which is preliminary data.</text>
</comment>
<dbReference type="PANTHER" id="PTHR33529:SF2">
    <property type="entry name" value="LIPOPOLYSACCHARIDE EXPORT SYSTEM PERMEASE PROTEIN LPTG"/>
    <property type="match status" value="1"/>
</dbReference>
<dbReference type="EMBL" id="NHSD01000086">
    <property type="protein sequence ID" value="MBK5926042.1"/>
    <property type="molecule type" value="Genomic_DNA"/>
</dbReference>
<feature type="non-terminal residue" evidence="7">
    <location>
        <position position="226"/>
    </location>
</feature>